<keyword evidence="2" id="KW-1185">Reference proteome</keyword>
<proteinExistence type="predicted"/>
<organism evidence="1 2">
    <name type="scientific">Mixta gaviniae</name>
    <dbReference type="NCBI Taxonomy" id="665914"/>
    <lineage>
        <taxon>Bacteria</taxon>
        <taxon>Pseudomonadati</taxon>
        <taxon>Pseudomonadota</taxon>
        <taxon>Gammaproteobacteria</taxon>
        <taxon>Enterobacterales</taxon>
        <taxon>Erwiniaceae</taxon>
        <taxon>Mixta</taxon>
    </lineage>
</organism>
<sequence>MGNCNASRPLFYRFTPRNHAIQRTRFLTGALSFPLLVFIAASEAADYGALTVEKGAVLQLAPGDSVTVTGTEKNLCAICNDSGASDSVLTFGDNVSVYADGPLAGGITLKGSRTRLQANRLAVTVNGRYGIEVEGRDAALDLGHGSRIELTGNSLAANAIYLSNGATLEADALSIATHRLATGLYITDAGTRMDIGDGSQIQTHDKQATGIYIFGRQYSALNTPASLKANQLTIETAGEIAYGINIQPNSQVDLGRQSLIRTGGEGRSASGRWGR</sequence>
<name>A0A2L0IBE3_9GAMM</name>
<gene>
    <name evidence="1" type="ORF">C2E15_01345</name>
</gene>
<protein>
    <submittedName>
        <fullName evidence="1">Uncharacterized protein</fullName>
    </submittedName>
</protein>
<reference evidence="1 2" key="1">
    <citation type="submission" date="2018-01" db="EMBL/GenBank/DDBJ databases">
        <title>Complete and assembled Genome of Pantoea gaviniae DSM22758T.</title>
        <authorList>
            <person name="Stevens M.J.A."/>
            <person name="Zurfluh K."/>
            <person name="Stephan R."/>
        </authorList>
    </citation>
    <scope>NUCLEOTIDE SEQUENCE [LARGE SCALE GENOMIC DNA]</scope>
    <source>
        <strain evidence="1 2">DSM 22758</strain>
    </source>
</reference>
<evidence type="ECO:0000313" key="1">
    <source>
        <dbReference type="EMBL" id="AUX91874.1"/>
    </source>
</evidence>
<dbReference type="KEGG" id="pgz:C2E15_01345"/>
<dbReference type="AlphaFoldDB" id="A0A2L0IBE3"/>
<accession>A0A2L0IBE3</accession>
<dbReference type="Proteomes" id="UP000238365">
    <property type="component" value="Chromosome"/>
</dbReference>
<dbReference type="EMBL" id="CP026377">
    <property type="protein sequence ID" value="AUX91874.1"/>
    <property type="molecule type" value="Genomic_DNA"/>
</dbReference>
<evidence type="ECO:0000313" key="2">
    <source>
        <dbReference type="Proteomes" id="UP000238365"/>
    </source>
</evidence>